<sequence>MEKVLTHIMRKRRVYDDLPLFECLRDGNLSALVKLGFMPGFAFFIMAFGDLNRYVLRRLPATNIYQQRVNAHTYEDDHHWPWFLEDLEKLGWSQMTTTTDALRALWSEETHHSRLLVYELCAILAGCSGVEKLAVIEAIEETGNVLFALTTRLADAVRDQTGIELRYMGAFHFALESGHLQNGGHVDLAHIELNCEEQDRCIALVDRVFDAFAGWSHEAVAQIELAAKAGNSVDCGTAAQTPFHI</sequence>
<evidence type="ECO:0000256" key="1">
    <source>
        <dbReference type="SAM" id="Phobius"/>
    </source>
</evidence>
<dbReference type="EMBL" id="VOMC01000135">
    <property type="protein sequence ID" value="NVI09773.1"/>
    <property type="molecule type" value="Genomic_DNA"/>
</dbReference>
<evidence type="ECO:0000313" key="3">
    <source>
        <dbReference type="Proteomes" id="UP000821598"/>
    </source>
</evidence>
<protein>
    <submittedName>
        <fullName evidence="2">Uncharacterized protein</fullName>
    </submittedName>
</protein>
<name>A0ABX2NZ19_9BURK</name>
<keyword evidence="1" id="KW-1133">Transmembrane helix</keyword>
<dbReference type="InterPro" id="IPR016084">
    <property type="entry name" value="Haem_Oase-like_multi-hlx"/>
</dbReference>
<dbReference type="Gene3D" id="1.20.910.10">
    <property type="entry name" value="Heme oxygenase-like"/>
    <property type="match status" value="1"/>
</dbReference>
<dbReference type="RefSeq" id="WP_176370075.1">
    <property type="nucleotide sequence ID" value="NZ_VOMC01000135.1"/>
</dbReference>
<keyword evidence="1" id="KW-0812">Transmembrane</keyword>
<organism evidence="2 3">
    <name type="scientific">Paraburkholderia youngii</name>
    <dbReference type="NCBI Taxonomy" id="2782701"/>
    <lineage>
        <taxon>Bacteria</taxon>
        <taxon>Pseudomonadati</taxon>
        <taxon>Pseudomonadota</taxon>
        <taxon>Betaproteobacteria</taxon>
        <taxon>Burkholderiales</taxon>
        <taxon>Burkholderiaceae</taxon>
        <taxon>Paraburkholderia</taxon>
    </lineage>
</organism>
<accession>A0ABX2NZ19</accession>
<gene>
    <name evidence="2" type="ORF">FSB64_40785</name>
</gene>
<evidence type="ECO:0000313" key="2">
    <source>
        <dbReference type="EMBL" id="NVI09773.1"/>
    </source>
</evidence>
<dbReference type="Proteomes" id="UP000821598">
    <property type="component" value="Unassembled WGS sequence"/>
</dbReference>
<comment type="caution">
    <text evidence="2">The sequence shown here is derived from an EMBL/GenBank/DDBJ whole genome shotgun (WGS) entry which is preliminary data.</text>
</comment>
<keyword evidence="1" id="KW-0472">Membrane</keyword>
<proteinExistence type="predicted"/>
<feature type="transmembrane region" description="Helical" evidence="1">
    <location>
        <begin position="29"/>
        <end position="49"/>
    </location>
</feature>
<keyword evidence="3" id="KW-1185">Reference proteome</keyword>
<reference evidence="2 3" key="1">
    <citation type="submission" date="2019-08" db="EMBL/GenBank/DDBJ databases">
        <title>Paraburkholderia simonii sp. nov. and P. youngii sp. nov. Brazilian and Mexican Mimosa-associated rhizobia.</title>
        <authorList>
            <person name="Mavima L."/>
            <person name="Beukes C.W."/>
            <person name="Palmer M."/>
            <person name="De Meyer S.E."/>
            <person name="James E.K."/>
            <person name="Maluk M."/>
            <person name="Avontuur J.R."/>
            <person name="Chan W.Y."/>
            <person name="Venter S.N."/>
            <person name="Steenkamp E.T."/>
        </authorList>
    </citation>
    <scope>NUCLEOTIDE SEQUENCE [LARGE SCALE GENOMIC DNA]</scope>
    <source>
        <strain evidence="2 3">JPY454</strain>
    </source>
</reference>